<dbReference type="Pfam" id="PF02626">
    <property type="entry name" value="CT_A_B"/>
    <property type="match status" value="1"/>
</dbReference>
<dbReference type="Proteomes" id="UP001170717">
    <property type="component" value="Unassembled WGS sequence"/>
</dbReference>
<proteinExistence type="predicted"/>
<dbReference type="GO" id="GO:0005524">
    <property type="term" value="F:ATP binding"/>
    <property type="evidence" value="ECO:0007669"/>
    <property type="project" value="UniProtKB-KW"/>
</dbReference>
<evidence type="ECO:0000259" key="4">
    <source>
        <dbReference type="SMART" id="SM00797"/>
    </source>
</evidence>
<reference evidence="5" key="1">
    <citation type="submission" date="2023-07" db="EMBL/GenBank/DDBJ databases">
        <title>Genome content predicts the carbon catabolic preferences of heterotrophic bacteria.</title>
        <authorList>
            <person name="Gralka M."/>
        </authorList>
    </citation>
    <scope>NUCLEOTIDE SEQUENCE</scope>
    <source>
        <strain evidence="5">F2M12</strain>
    </source>
</reference>
<dbReference type="Gene3D" id="2.40.100.10">
    <property type="entry name" value="Cyclophilin-like"/>
    <property type="match status" value="1"/>
</dbReference>
<evidence type="ECO:0000256" key="3">
    <source>
        <dbReference type="ARBA" id="ARBA00022840"/>
    </source>
</evidence>
<dbReference type="AlphaFoldDB" id="A0AAW7YU41"/>
<organism evidence="5 6">
    <name type="scientific">Alteromonas stellipolaris</name>
    <dbReference type="NCBI Taxonomy" id="233316"/>
    <lineage>
        <taxon>Bacteria</taxon>
        <taxon>Pseudomonadati</taxon>
        <taxon>Pseudomonadota</taxon>
        <taxon>Gammaproteobacteria</taxon>
        <taxon>Alteromonadales</taxon>
        <taxon>Alteromonadaceae</taxon>
        <taxon>Alteromonas/Salinimonas group</taxon>
        <taxon>Alteromonas</taxon>
    </lineage>
</organism>
<evidence type="ECO:0000256" key="2">
    <source>
        <dbReference type="ARBA" id="ARBA00022801"/>
    </source>
</evidence>
<dbReference type="SMART" id="SM00797">
    <property type="entry name" value="AHS2"/>
    <property type="match status" value="1"/>
</dbReference>
<dbReference type="EMBL" id="JAUOQI010000001">
    <property type="protein sequence ID" value="MDO6575854.1"/>
    <property type="molecule type" value="Genomic_DNA"/>
</dbReference>
<name>A0AAW7YU41_9ALTE</name>
<evidence type="ECO:0000256" key="1">
    <source>
        <dbReference type="ARBA" id="ARBA00022741"/>
    </source>
</evidence>
<feature type="domain" description="Carboxyltransferase" evidence="4">
    <location>
        <begin position="24"/>
        <end position="304"/>
    </location>
</feature>
<dbReference type="InterPro" id="IPR003778">
    <property type="entry name" value="CT_A_B"/>
</dbReference>
<comment type="caution">
    <text evidence="5">The sequence shown here is derived from an EMBL/GenBank/DDBJ whole genome shotgun (WGS) entry which is preliminary data.</text>
</comment>
<dbReference type="PANTHER" id="PTHR43309:SF4">
    <property type="entry name" value="CARBOXYLTRANSFERASE DOMAIN-CONTAINING PROTEIN"/>
    <property type="match status" value="1"/>
</dbReference>
<accession>A0AAW7YU41</accession>
<protein>
    <submittedName>
        <fullName evidence="5">Biotin-dependent carboxyltransferase family protein</fullName>
    </submittedName>
</protein>
<dbReference type="GO" id="GO:0016787">
    <property type="term" value="F:hydrolase activity"/>
    <property type="evidence" value="ECO:0007669"/>
    <property type="project" value="UniProtKB-KW"/>
</dbReference>
<keyword evidence="1" id="KW-0547">Nucleotide-binding</keyword>
<keyword evidence="2" id="KW-0378">Hydrolase</keyword>
<sequence length="310" mass="33961">MKVSVEQNGLLSLIIDSGRQGKQHQGFCQSGPMDEEAYWWANYLAGNQENTPCIEIIGCAVFVFDTNGQLAATGRNVVCLVNGQSVSPFETIFVKAGDRVSIDSEHMGSKAYLAIQGRWQVPSPLGSACTVLREGIGGLENKGAPLGLGDAIDIETPALRSAHRALASKHWPHYDLNQPIALILGYQEDKFNASEKGRLFLNDYTVTTNINRMGYRLSGAPIHSHITKMRSEAIHIGAMQIPPDGQPIVMMRDRQTLGGYPKLGSVSLLDVNRLAQAVPGETVTFISQHYDDARAAFLLNWQKRLRLTGE</sequence>
<dbReference type="SUPFAM" id="SSF50891">
    <property type="entry name" value="Cyclophilin-like"/>
    <property type="match status" value="1"/>
</dbReference>
<evidence type="ECO:0000313" key="6">
    <source>
        <dbReference type="Proteomes" id="UP001170717"/>
    </source>
</evidence>
<dbReference type="InterPro" id="IPR029000">
    <property type="entry name" value="Cyclophilin-like_dom_sf"/>
</dbReference>
<keyword evidence="3" id="KW-0067">ATP-binding</keyword>
<evidence type="ECO:0000313" key="5">
    <source>
        <dbReference type="EMBL" id="MDO6575854.1"/>
    </source>
</evidence>
<dbReference type="InterPro" id="IPR052708">
    <property type="entry name" value="PxpC"/>
</dbReference>
<gene>
    <name evidence="5" type="ORF">Q4527_00525</name>
</gene>
<dbReference type="RefSeq" id="WP_061997377.1">
    <property type="nucleotide sequence ID" value="NZ_CP015345.1"/>
</dbReference>
<dbReference type="PANTHER" id="PTHR43309">
    <property type="entry name" value="5-OXOPROLINASE SUBUNIT C"/>
    <property type="match status" value="1"/>
</dbReference>